<sequence length="92" mass="10628">MNLHIIHAIRNKQRMQFVYNGKLRHIEPQCYGLGTKNTELLRAYQLSGGTQPEPLFDVSKIEDLKLLNEFFTKPGPNYKKGDSAMKTIFCEL</sequence>
<gene>
    <name evidence="1" type="ORF">SAMN05660236_2776</name>
</gene>
<proteinExistence type="predicted"/>
<accession>A0A1T5L8Z3</accession>
<dbReference type="AlphaFoldDB" id="A0A1T5L8Z3"/>
<reference evidence="1 2" key="1">
    <citation type="submission" date="2017-02" db="EMBL/GenBank/DDBJ databases">
        <authorList>
            <person name="Peterson S.W."/>
        </authorList>
    </citation>
    <scope>NUCLEOTIDE SEQUENCE [LARGE SCALE GENOMIC DNA]</scope>
    <source>
        <strain evidence="1 2">DSM 25262</strain>
    </source>
</reference>
<protein>
    <recommendedName>
        <fullName evidence="3">WYL domain-containing protein</fullName>
    </recommendedName>
</protein>
<evidence type="ECO:0008006" key="3">
    <source>
        <dbReference type="Google" id="ProtNLM"/>
    </source>
</evidence>
<dbReference type="EMBL" id="FUZU01000002">
    <property type="protein sequence ID" value="SKC72506.1"/>
    <property type="molecule type" value="Genomic_DNA"/>
</dbReference>
<evidence type="ECO:0000313" key="1">
    <source>
        <dbReference type="EMBL" id="SKC72506.1"/>
    </source>
</evidence>
<dbReference type="PROSITE" id="PS52050">
    <property type="entry name" value="WYL"/>
    <property type="match status" value="1"/>
</dbReference>
<dbReference type="RefSeq" id="WP_143785768.1">
    <property type="nucleotide sequence ID" value="NZ_FUZU01000002.1"/>
</dbReference>
<organism evidence="1 2">
    <name type="scientific">Ohtaekwangia koreensis</name>
    <dbReference type="NCBI Taxonomy" id="688867"/>
    <lineage>
        <taxon>Bacteria</taxon>
        <taxon>Pseudomonadati</taxon>
        <taxon>Bacteroidota</taxon>
        <taxon>Cytophagia</taxon>
        <taxon>Cytophagales</taxon>
        <taxon>Fulvivirgaceae</taxon>
        <taxon>Ohtaekwangia</taxon>
    </lineage>
</organism>
<name>A0A1T5L8Z3_9BACT</name>
<dbReference type="OrthoDB" id="852720at2"/>
<dbReference type="Proteomes" id="UP000190961">
    <property type="component" value="Unassembled WGS sequence"/>
</dbReference>
<dbReference type="STRING" id="688867.SAMN05660236_2776"/>
<evidence type="ECO:0000313" key="2">
    <source>
        <dbReference type="Proteomes" id="UP000190961"/>
    </source>
</evidence>
<keyword evidence="2" id="KW-1185">Reference proteome</keyword>